<keyword evidence="2" id="KW-1185">Reference proteome</keyword>
<reference evidence="1 2" key="2">
    <citation type="journal article" date="2006" name="PLoS Genet.">
        <title>Exploring the mycobacteriophage metaproteome: phage genomics as an educational platform.</title>
        <authorList>
            <person name="Hatfull G.F."/>
            <person name="Pedulla M.L."/>
            <person name="Jacobs-Sera D."/>
            <person name="Cichon P.M."/>
            <person name="Foley A."/>
            <person name="Ford M.E."/>
            <person name="Gonda R.M."/>
            <person name="Houtz J.M."/>
            <person name="Hryckowian A.J."/>
            <person name="Kelchner V.A."/>
            <person name="Namburi S."/>
            <person name="Pajcini K.V."/>
            <person name="Popovich M.G."/>
            <person name="Schleicher D.T."/>
            <person name="Simanek B.Z."/>
            <person name="Smith A.L."/>
            <person name="Zdanowicz G.M."/>
            <person name="Kumar V."/>
            <person name="Peebles C.L."/>
            <person name="Jacobs W.R.Jr."/>
            <person name="Lawrence J.G."/>
            <person name="Hendrix R.W."/>
        </authorList>
    </citation>
    <scope>NUCLEOTIDE SEQUENCE [LARGE SCALE GENOMIC DNA]</scope>
</reference>
<accession>Q19YR1</accession>
<evidence type="ECO:0000313" key="1">
    <source>
        <dbReference type="EMBL" id="ABD58591.1"/>
    </source>
</evidence>
<dbReference type="KEGG" id="vg:4157703"/>
<proteinExistence type="predicted"/>
<sequence length="134" mass="14980">MTGIIDTKVSFHGAFVVHYTKQVDADQHATYTAMVYRADGTLLAGHTRDSRRDVEFEAAFTIGRQTGVDLAIEKAKRDEAARETMEVCAYEENLAALRSRIDSDAATLSECPACFVPARVRHFDECPFHPENVR</sequence>
<organism evidence="1 2">
    <name type="scientific">Mycobacterium phage Pipefish</name>
    <dbReference type="NCBI Taxonomy" id="373413"/>
    <lineage>
        <taxon>Viruses</taxon>
        <taxon>Duplodnaviria</taxon>
        <taxon>Heunggongvirae</taxon>
        <taxon>Uroviricota</taxon>
        <taxon>Caudoviricetes</taxon>
        <taxon>Bclasvirinae</taxon>
        <taxon>Pipefishvirus</taxon>
        <taxon>Pipefishvirus pipefish</taxon>
    </lineage>
</organism>
<reference evidence="2" key="1">
    <citation type="journal article" date="2006" name="PLoS Genet.">
        <title>Exploring the Mycobacteriophage Metaproteome: Phage Genomics as an Educational Platform.</title>
        <authorList>
            <person name="Hatfull G.F."/>
            <person name="Pedulla M.L."/>
            <person name="Jacobs-Sera D."/>
            <person name="Cichon P.M."/>
            <person name="Foley A."/>
            <person name="Ford M.E."/>
            <person name="Gonda R.M."/>
            <person name="Houtz J.M."/>
            <person name="Hryckowian A.J."/>
            <person name="Kelchner V.A."/>
            <person name="Namburi S."/>
            <person name="Pajcini K.V."/>
            <person name="Popovich M.G."/>
            <person name="Schleicher D.T."/>
            <person name="Simanek B.Z."/>
            <person name="Smith A.L."/>
            <person name="Zdanowicz G.M."/>
            <person name="Kumar V."/>
            <person name="Peebles C.L."/>
            <person name="Jacobs W.R.Jr."/>
            <person name="Lawrence J.G."/>
            <person name="Hendrix R.W."/>
        </authorList>
    </citation>
    <scope>NUCLEOTIDE SEQUENCE [LARGE SCALE GENOMIC DNA]</scope>
</reference>
<protein>
    <submittedName>
        <fullName evidence="1">Uncharacterized protein</fullName>
    </submittedName>
</protein>
<dbReference type="EMBL" id="DQ398049">
    <property type="protein sequence ID" value="ABD58591.1"/>
    <property type="molecule type" value="Genomic_DNA"/>
</dbReference>
<dbReference type="RefSeq" id="YP_655371.1">
    <property type="nucleotide sequence ID" value="NC_008199.1"/>
</dbReference>
<dbReference type="Proteomes" id="UP000000907">
    <property type="component" value="Segment"/>
</dbReference>
<gene>
    <name evidence="1" type="primary">94</name>
    <name evidence="1" type="ORF">PBI_PIPEFISH_94</name>
</gene>
<evidence type="ECO:0000313" key="2">
    <source>
        <dbReference type="Proteomes" id="UP000000907"/>
    </source>
</evidence>
<name>Q19YR1_9CAUD</name>